<dbReference type="PANTHER" id="PTHR12202:SF0">
    <property type="entry name" value="ESF1 HOMOLOG"/>
    <property type="match status" value="1"/>
</dbReference>
<feature type="compositionally biased region" description="Basic and acidic residues" evidence="5">
    <location>
        <begin position="598"/>
        <end position="619"/>
    </location>
</feature>
<evidence type="ECO:0000256" key="5">
    <source>
        <dbReference type="SAM" id="MobiDB-lite"/>
    </source>
</evidence>
<feature type="compositionally biased region" description="Basic and acidic residues" evidence="5">
    <location>
        <begin position="532"/>
        <end position="544"/>
    </location>
</feature>
<dbReference type="AlphaFoldDB" id="A0A8H7ABF0"/>
<keyword evidence="3" id="KW-0175">Coiled coil</keyword>
<evidence type="ECO:0000313" key="8">
    <source>
        <dbReference type="EMBL" id="KAF7504914.1"/>
    </source>
</evidence>
<accession>A0A8H7ABF0</accession>
<gene>
    <name evidence="8" type="ORF">GJ744_001635</name>
</gene>
<dbReference type="Proteomes" id="UP000606974">
    <property type="component" value="Unassembled WGS sequence"/>
</dbReference>
<comment type="caution">
    <text evidence="8">The sequence shown here is derived from an EMBL/GenBank/DDBJ whole genome shotgun (WGS) entry which is preliminary data.</text>
</comment>
<evidence type="ECO:0000259" key="6">
    <source>
        <dbReference type="Pfam" id="PF08159"/>
    </source>
</evidence>
<dbReference type="InterPro" id="IPR056750">
    <property type="entry name" value="RRM_ESF1"/>
</dbReference>
<organism evidence="8 9">
    <name type="scientific">Endocarpon pusillum</name>
    <dbReference type="NCBI Taxonomy" id="364733"/>
    <lineage>
        <taxon>Eukaryota</taxon>
        <taxon>Fungi</taxon>
        <taxon>Dikarya</taxon>
        <taxon>Ascomycota</taxon>
        <taxon>Pezizomycotina</taxon>
        <taxon>Eurotiomycetes</taxon>
        <taxon>Chaetothyriomycetidae</taxon>
        <taxon>Verrucariales</taxon>
        <taxon>Verrucariaceae</taxon>
        <taxon>Endocarpon</taxon>
    </lineage>
</organism>
<feature type="domain" description="ESF1 RRM" evidence="7">
    <location>
        <begin position="162"/>
        <end position="323"/>
    </location>
</feature>
<evidence type="ECO:0000256" key="4">
    <source>
        <dbReference type="ARBA" id="ARBA00023242"/>
    </source>
</evidence>
<keyword evidence="4" id="KW-0539">Nucleus</keyword>
<evidence type="ECO:0000259" key="7">
    <source>
        <dbReference type="Pfam" id="PF25121"/>
    </source>
</evidence>
<dbReference type="GO" id="GO:0003723">
    <property type="term" value="F:RNA binding"/>
    <property type="evidence" value="ECO:0007669"/>
    <property type="project" value="TreeGrafter"/>
</dbReference>
<feature type="region of interest" description="Disordered" evidence="5">
    <location>
        <begin position="1"/>
        <end position="79"/>
    </location>
</feature>
<dbReference type="PANTHER" id="PTHR12202">
    <property type="entry name" value="ESF1 HOMOLOG"/>
    <property type="match status" value="1"/>
</dbReference>
<feature type="compositionally biased region" description="Basic and acidic residues" evidence="5">
    <location>
        <begin position="102"/>
        <end position="116"/>
    </location>
</feature>
<feature type="region of interest" description="Disordered" evidence="5">
    <location>
        <begin position="91"/>
        <end position="157"/>
    </location>
</feature>
<dbReference type="OrthoDB" id="431825at2759"/>
<reference evidence="8" key="1">
    <citation type="submission" date="2020-02" db="EMBL/GenBank/DDBJ databases">
        <authorList>
            <person name="Palmer J.M."/>
        </authorList>
    </citation>
    <scope>NUCLEOTIDE SEQUENCE</scope>
    <source>
        <strain evidence="8">EPUS1.4</strain>
        <tissue evidence="8">Thallus</tissue>
    </source>
</reference>
<feature type="compositionally biased region" description="Basic residues" evidence="5">
    <location>
        <begin position="588"/>
        <end position="597"/>
    </location>
</feature>
<evidence type="ECO:0000256" key="3">
    <source>
        <dbReference type="ARBA" id="ARBA00023054"/>
    </source>
</evidence>
<dbReference type="Pfam" id="PF08159">
    <property type="entry name" value="NUC153"/>
    <property type="match status" value="1"/>
</dbReference>
<feature type="compositionally biased region" description="Basic and acidic residues" evidence="5">
    <location>
        <begin position="36"/>
        <end position="79"/>
    </location>
</feature>
<comment type="similarity">
    <text evidence="2">Belongs to the ESF1 family.</text>
</comment>
<name>A0A8H7ABF0_9EURO</name>
<dbReference type="Pfam" id="PF25121">
    <property type="entry name" value="RRM_ESF1"/>
    <property type="match status" value="1"/>
</dbReference>
<dbReference type="GO" id="GO:0006364">
    <property type="term" value="P:rRNA processing"/>
    <property type="evidence" value="ECO:0007669"/>
    <property type="project" value="InterPro"/>
</dbReference>
<feature type="region of interest" description="Disordered" evidence="5">
    <location>
        <begin position="378"/>
        <end position="550"/>
    </location>
</feature>
<evidence type="ECO:0008006" key="10">
    <source>
        <dbReference type="Google" id="ProtNLM"/>
    </source>
</evidence>
<proteinExistence type="inferred from homology"/>
<keyword evidence="9" id="KW-1185">Reference proteome</keyword>
<evidence type="ECO:0000256" key="2">
    <source>
        <dbReference type="ARBA" id="ARBA00009087"/>
    </source>
</evidence>
<sequence length="663" mass="75495">MAEPFSKKRKVKDDDTSPHAPRSITDPRFSNIQSDPRYRLPDKRRTHVKVDKRFSHMLRDDDFGRKAKVDRYGRPLEADLERERLKRRYEFEDRLDDDDDVQKELQRVEKAFDPIRDGGYPQSSSSEESSSDEDEADENEQDQLVAPGNQQGGDIPMGEVSSRVAVVNLDWDNIRAADLMAVFSSFLPSGGRLLNVSIYPSQFGKERMEREEMEGPPKEIFTSVKEDTARPTAVMDDDDEQQIKDSIVQADTGEDFDSAALRQYQLQRLQYFYAILAFSSPDVAKAVYDAVDGTEYLTTANFFDLRFVPDDADFSDDKPREECEKIPDGYKPNEFVTDALQHSNVKLTWDAEDASRKEAQAKAFRGSRKDIDENDLKAYLGSDSSSDEEAHPELEAVVGSSLSKKEQERQKMRALLGLEDEPRGKSKSNDGPVGELQITFSSGLSGANGIKKSVFENEPQVEETTVEKYARKERERKQKRKEKMRHNRHGVGSTIDGKIPDGKTSDEPPEDLGFDDPFFAAPEHGKVSAARMRKEERLRKRAEREAEEAATAAKRAELELLMVDDKDDGGKGIRHFDMKAIEREEKIAKKKGKKGKGKKEVDTEKKSQKAGFEMDTHDPRFSRLYENHEFAIDPTNPRFKGTQGMKALLEEGRKYRKKDTNLE</sequence>
<feature type="domain" description="NUC153" evidence="6">
    <location>
        <begin position="618"/>
        <end position="646"/>
    </location>
</feature>
<protein>
    <recommendedName>
        <fullName evidence="10">NUC153 domain-containing protein</fullName>
    </recommendedName>
</protein>
<feature type="compositionally biased region" description="Basic residues" evidence="5">
    <location>
        <begin position="477"/>
        <end position="489"/>
    </location>
</feature>
<feature type="compositionally biased region" description="Basic and acidic residues" evidence="5">
    <location>
        <begin position="465"/>
        <end position="476"/>
    </location>
</feature>
<dbReference type="EMBL" id="JAACFV010000124">
    <property type="protein sequence ID" value="KAF7504914.1"/>
    <property type="molecule type" value="Genomic_DNA"/>
</dbReference>
<dbReference type="InterPro" id="IPR039754">
    <property type="entry name" value="Esf1"/>
</dbReference>
<dbReference type="InterPro" id="IPR012580">
    <property type="entry name" value="NUC153"/>
</dbReference>
<feature type="compositionally biased region" description="Acidic residues" evidence="5">
    <location>
        <begin position="129"/>
        <end position="141"/>
    </location>
</feature>
<dbReference type="GO" id="GO:0005730">
    <property type="term" value="C:nucleolus"/>
    <property type="evidence" value="ECO:0007669"/>
    <property type="project" value="UniProtKB-SubCell"/>
</dbReference>
<evidence type="ECO:0000313" key="9">
    <source>
        <dbReference type="Proteomes" id="UP000606974"/>
    </source>
</evidence>
<evidence type="ECO:0000256" key="1">
    <source>
        <dbReference type="ARBA" id="ARBA00004604"/>
    </source>
</evidence>
<comment type="subcellular location">
    <subcellularLocation>
        <location evidence="1">Nucleus</location>
        <location evidence="1">Nucleolus</location>
    </subcellularLocation>
</comment>
<feature type="region of interest" description="Disordered" evidence="5">
    <location>
        <begin position="588"/>
        <end position="619"/>
    </location>
</feature>